<comment type="similarity">
    <text evidence="1 9 11">Belongs to the peptidase A8 family.</text>
</comment>
<comment type="subcellular location">
    <subcellularLocation>
        <location evidence="9">Cell membrane</location>
        <topology evidence="9">Multi-pass membrane protein</topology>
    </subcellularLocation>
</comment>
<dbReference type="Proteomes" id="UP000014975">
    <property type="component" value="Unassembled WGS sequence"/>
</dbReference>
<gene>
    <name evidence="9" type="primary">lspA</name>
    <name evidence="12" type="ORF">dsat_1508</name>
</gene>
<dbReference type="GO" id="GO:0004190">
    <property type="term" value="F:aspartic-type endopeptidase activity"/>
    <property type="evidence" value="ECO:0007669"/>
    <property type="project" value="UniProtKB-UniRule"/>
</dbReference>
<evidence type="ECO:0000256" key="6">
    <source>
        <dbReference type="ARBA" id="ARBA00022801"/>
    </source>
</evidence>
<dbReference type="EMBL" id="ATHI01000032">
    <property type="protein sequence ID" value="EPR30368.1"/>
    <property type="molecule type" value="Genomic_DNA"/>
</dbReference>
<dbReference type="HAMAP" id="MF_00161">
    <property type="entry name" value="LspA"/>
    <property type="match status" value="1"/>
</dbReference>
<keyword evidence="4 9" id="KW-0812">Transmembrane</keyword>
<evidence type="ECO:0000256" key="9">
    <source>
        <dbReference type="HAMAP-Rule" id="MF_00161"/>
    </source>
</evidence>
<evidence type="ECO:0000256" key="10">
    <source>
        <dbReference type="RuleBase" id="RU000594"/>
    </source>
</evidence>
<evidence type="ECO:0000256" key="3">
    <source>
        <dbReference type="ARBA" id="ARBA00022670"/>
    </source>
</evidence>
<evidence type="ECO:0000256" key="2">
    <source>
        <dbReference type="ARBA" id="ARBA00022475"/>
    </source>
</evidence>
<evidence type="ECO:0000256" key="4">
    <source>
        <dbReference type="ARBA" id="ARBA00022692"/>
    </source>
</evidence>
<name>S7UDT4_9BACT</name>
<evidence type="ECO:0000256" key="7">
    <source>
        <dbReference type="ARBA" id="ARBA00022989"/>
    </source>
</evidence>
<comment type="caution">
    <text evidence="12">The sequence shown here is derived from an EMBL/GenBank/DDBJ whole genome shotgun (WGS) entry which is preliminary data.</text>
</comment>
<feature type="transmembrane region" description="Helical" evidence="9">
    <location>
        <begin position="63"/>
        <end position="86"/>
    </location>
</feature>
<dbReference type="GO" id="GO:0005886">
    <property type="term" value="C:plasma membrane"/>
    <property type="evidence" value="ECO:0007669"/>
    <property type="project" value="UniProtKB-SubCell"/>
</dbReference>
<dbReference type="PRINTS" id="PR00781">
    <property type="entry name" value="LIPOSIGPTASE"/>
</dbReference>
<dbReference type="PATRIC" id="fig|1121439.3.peg.2896"/>
<keyword evidence="6 9" id="KW-0378">Hydrolase</keyword>
<evidence type="ECO:0000256" key="11">
    <source>
        <dbReference type="RuleBase" id="RU004181"/>
    </source>
</evidence>
<organism evidence="12 13">
    <name type="scientific">Alkalidesulfovibrio alkalitolerans DSM 16529</name>
    <dbReference type="NCBI Taxonomy" id="1121439"/>
    <lineage>
        <taxon>Bacteria</taxon>
        <taxon>Pseudomonadati</taxon>
        <taxon>Thermodesulfobacteriota</taxon>
        <taxon>Desulfovibrionia</taxon>
        <taxon>Desulfovibrionales</taxon>
        <taxon>Desulfovibrionaceae</taxon>
        <taxon>Alkalidesulfovibrio</taxon>
    </lineage>
</organism>
<dbReference type="NCBIfam" id="TIGR00077">
    <property type="entry name" value="lspA"/>
    <property type="match status" value="1"/>
</dbReference>
<comment type="pathway">
    <text evidence="9">Protein modification; lipoprotein biosynthesis (signal peptide cleavage).</text>
</comment>
<reference evidence="12 13" key="1">
    <citation type="journal article" date="2013" name="Genome Announc.">
        <title>Draft genome sequences for three mercury-methylating, sulfate-reducing bacteria.</title>
        <authorList>
            <person name="Brown S.D."/>
            <person name="Hurt R.A.Jr."/>
            <person name="Gilmour C.C."/>
            <person name="Elias D.A."/>
        </authorList>
    </citation>
    <scope>NUCLEOTIDE SEQUENCE [LARGE SCALE GENOMIC DNA]</scope>
    <source>
        <strain evidence="12 13">DSM 16529</strain>
    </source>
</reference>
<comment type="function">
    <text evidence="9 10">This protein specifically catalyzes the removal of signal peptides from prolipoproteins.</text>
</comment>
<protein>
    <recommendedName>
        <fullName evidence="9">Lipoprotein signal peptidase</fullName>
        <ecNumber evidence="9">3.4.23.36</ecNumber>
    </recommendedName>
    <alternativeName>
        <fullName evidence="9">Prolipoprotein signal peptidase</fullName>
    </alternativeName>
    <alternativeName>
        <fullName evidence="9">Signal peptidase II</fullName>
        <shortName evidence="9">SPase II</shortName>
    </alternativeName>
</protein>
<keyword evidence="13" id="KW-1185">Reference proteome</keyword>
<sequence>MRKRFKTAGLLALGVLVLDQITKALVLENIQPWERITVIPGFFDLVNVANRGAAFGFLNRPDLAWPSMVFGAVSILAAGLILWMLYTARDDERVYVASLGLVLGGAMGNLIDRLRFGFVVDFVDLYVGDWHWPAFNVADAAICVGAAGLVWHVLTDGRRRKDS</sequence>
<proteinExistence type="inferred from homology"/>
<dbReference type="InterPro" id="IPR001872">
    <property type="entry name" value="Peptidase_A8"/>
</dbReference>
<dbReference type="PANTHER" id="PTHR33695:SF1">
    <property type="entry name" value="LIPOPROTEIN SIGNAL PEPTIDASE"/>
    <property type="match status" value="1"/>
</dbReference>
<dbReference type="PROSITE" id="PS00855">
    <property type="entry name" value="SPASE_II"/>
    <property type="match status" value="1"/>
</dbReference>
<dbReference type="AlphaFoldDB" id="S7UDT4"/>
<evidence type="ECO:0000256" key="1">
    <source>
        <dbReference type="ARBA" id="ARBA00006139"/>
    </source>
</evidence>
<dbReference type="Pfam" id="PF01252">
    <property type="entry name" value="Peptidase_A8"/>
    <property type="match status" value="1"/>
</dbReference>
<evidence type="ECO:0000256" key="5">
    <source>
        <dbReference type="ARBA" id="ARBA00022750"/>
    </source>
</evidence>
<dbReference type="EC" id="3.4.23.36" evidence="9"/>
<comment type="catalytic activity">
    <reaction evidence="9 10">
        <text>Release of signal peptides from bacterial membrane prolipoproteins. Hydrolyzes -Xaa-Yaa-Zaa-|-(S,diacylglyceryl)Cys-, in which Xaa is hydrophobic (preferably Leu), and Yaa (Ala or Ser) and Zaa (Gly or Ala) have small, neutral side chains.</text>
        <dbReference type="EC" id="3.4.23.36"/>
    </reaction>
</comment>
<dbReference type="UniPathway" id="UPA00665"/>
<keyword evidence="5 9" id="KW-0064">Aspartyl protease</keyword>
<dbReference type="OrthoDB" id="9810259at2"/>
<feature type="transmembrane region" description="Helical" evidence="9">
    <location>
        <begin position="131"/>
        <end position="154"/>
    </location>
</feature>
<evidence type="ECO:0000313" key="12">
    <source>
        <dbReference type="EMBL" id="EPR30368.1"/>
    </source>
</evidence>
<comment type="caution">
    <text evidence="9">Lacks conserved residue(s) required for the propagation of feature annotation.</text>
</comment>
<feature type="active site" evidence="9">
    <location>
        <position position="121"/>
    </location>
</feature>
<keyword evidence="12" id="KW-0449">Lipoprotein</keyword>
<keyword evidence="3 9" id="KW-0645">Protease</keyword>
<keyword evidence="7 9" id="KW-1133">Transmembrane helix</keyword>
<accession>S7UDT4</accession>
<dbReference type="PANTHER" id="PTHR33695">
    <property type="entry name" value="LIPOPROTEIN SIGNAL PEPTIDASE"/>
    <property type="match status" value="1"/>
</dbReference>
<dbReference type="GO" id="GO:0006508">
    <property type="term" value="P:proteolysis"/>
    <property type="evidence" value="ECO:0007669"/>
    <property type="project" value="UniProtKB-KW"/>
</dbReference>
<keyword evidence="8 9" id="KW-0472">Membrane</keyword>
<dbReference type="eggNOG" id="COG0597">
    <property type="taxonomic scope" value="Bacteria"/>
</dbReference>
<evidence type="ECO:0000256" key="8">
    <source>
        <dbReference type="ARBA" id="ARBA00023136"/>
    </source>
</evidence>
<feature type="transmembrane region" description="Helical" evidence="9">
    <location>
        <begin position="93"/>
        <end position="111"/>
    </location>
</feature>
<evidence type="ECO:0000313" key="13">
    <source>
        <dbReference type="Proteomes" id="UP000014975"/>
    </source>
</evidence>
<keyword evidence="2 9" id="KW-1003">Cell membrane</keyword>
<dbReference type="STRING" id="1121439.dsat_1508"/>
<dbReference type="RefSeq" id="WP_020888204.1">
    <property type="nucleotide sequence ID" value="NZ_ATHI01000032.1"/>
</dbReference>
<feature type="active site" evidence="9">
    <location>
        <position position="139"/>
    </location>
</feature>